<dbReference type="InterPro" id="IPR017466">
    <property type="entry name" value="XrtA-assoc_ATPase-like"/>
</dbReference>
<gene>
    <name evidence="4" type="ORF">DF3PB_120020</name>
</gene>
<dbReference type="PANTHER" id="PTHR35894">
    <property type="entry name" value="GENERAL SECRETION PATHWAY PROTEIN A-RELATED"/>
    <property type="match status" value="1"/>
</dbReference>
<feature type="transmembrane region" description="Helical" evidence="2">
    <location>
        <begin position="354"/>
        <end position="372"/>
    </location>
</feature>
<dbReference type="GO" id="GO:0016887">
    <property type="term" value="F:ATP hydrolysis activity"/>
    <property type="evidence" value="ECO:0007669"/>
    <property type="project" value="InterPro"/>
</dbReference>
<keyword evidence="2" id="KW-0812">Transmembrane</keyword>
<keyword evidence="2" id="KW-0472">Membrane</keyword>
<feature type="region of interest" description="Disordered" evidence="1">
    <location>
        <begin position="274"/>
        <end position="347"/>
    </location>
</feature>
<sequence>MYAEYYGLSLAPFQLTPDDRFFFASRPHRKALSYLNYGLSKGEGFVVVTGEVGAGKTTILGHLRASLQDPRLQMAWLTTTQVTADDLIRLITAAFGLSAEAPPGDKATLLRRIEDFLKHTHHDGKRACLVIDEAQSLLAGSLEELRMLSNFQSGSRALLQICLVGQPEFRKLIQREDLEQLRQRVVVSFHLTPLDAGETRTYIEHRLRVAGWEGDPLFADPVFDRVFAHTSGVPRKINLLCDRLLLHGFLAERTRIGLEDADAVIAELEGELRVSSPGETQGLSTPAPRDPGGTSGPTAPSPPGVAPSPPALSESPLREPQARQGQEVGWQQWTSANDKEEEDRERPSYRRVRWALLLAAGIGLALLVYGLVRLLKT</sequence>
<feature type="domain" description="ORC1/DEAH AAA+ ATPase" evidence="3">
    <location>
        <begin position="42"/>
        <end position="172"/>
    </location>
</feature>
<accession>A0A380TAF7</accession>
<dbReference type="Gene3D" id="3.40.50.300">
    <property type="entry name" value="P-loop containing nucleotide triphosphate hydrolases"/>
    <property type="match status" value="1"/>
</dbReference>
<keyword evidence="2" id="KW-1133">Transmembrane helix</keyword>
<reference evidence="4" key="1">
    <citation type="submission" date="2018-07" db="EMBL/GenBank/DDBJ databases">
        <authorList>
            <person name="Quirk P.G."/>
            <person name="Krulwich T.A."/>
        </authorList>
    </citation>
    <scope>NUCLEOTIDE SEQUENCE</scope>
</reference>
<feature type="compositionally biased region" description="Pro residues" evidence="1">
    <location>
        <begin position="299"/>
        <end position="310"/>
    </location>
</feature>
<dbReference type="InterPro" id="IPR049945">
    <property type="entry name" value="AAA_22"/>
</dbReference>
<evidence type="ECO:0000256" key="1">
    <source>
        <dbReference type="SAM" id="MobiDB-lite"/>
    </source>
</evidence>
<dbReference type="InterPro" id="IPR027417">
    <property type="entry name" value="P-loop_NTPase"/>
</dbReference>
<proteinExistence type="predicted"/>
<dbReference type="InterPro" id="IPR052026">
    <property type="entry name" value="ExeA_AAA_ATPase_DNA-bind"/>
</dbReference>
<evidence type="ECO:0000259" key="3">
    <source>
        <dbReference type="Pfam" id="PF13401"/>
    </source>
</evidence>
<evidence type="ECO:0000313" key="4">
    <source>
        <dbReference type="EMBL" id="SUS04167.1"/>
    </source>
</evidence>
<dbReference type="PANTHER" id="PTHR35894:SF5">
    <property type="entry name" value="MU-LIKE PROPHAGE FLUMU DNA TRANSPOSITION PROTEIN B"/>
    <property type="match status" value="1"/>
</dbReference>
<name>A0A380TAF7_9ZZZZ</name>
<dbReference type="Pfam" id="PF13401">
    <property type="entry name" value="AAA_22"/>
    <property type="match status" value="1"/>
</dbReference>
<evidence type="ECO:0000256" key="2">
    <source>
        <dbReference type="SAM" id="Phobius"/>
    </source>
</evidence>
<dbReference type="EMBL" id="UIDG01000024">
    <property type="protein sequence ID" value="SUS04167.1"/>
    <property type="molecule type" value="Genomic_DNA"/>
</dbReference>
<organism evidence="4">
    <name type="scientific">metagenome</name>
    <dbReference type="NCBI Taxonomy" id="256318"/>
    <lineage>
        <taxon>unclassified sequences</taxon>
        <taxon>metagenomes</taxon>
    </lineage>
</organism>
<dbReference type="AlphaFoldDB" id="A0A380TAF7"/>
<dbReference type="SUPFAM" id="SSF52540">
    <property type="entry name" value="P-loop containing nucleoside triphosphate hydrolases"/>
    <property type="match status" value="1"/>
</dbReference>
<dbReference type="NCBIfam" id="TIGR03015">
    <property type="entry name" value="pepcterm_ATPase"/>
    <property type="match status" value="1"/>
</dbReference>
<protein>
    <submittedName>
        <fullName evidence="4">ATPase</fullName>
    </submittedName>
</protein>